<reference evidence="9" key="1">
    <citation type="submission" date="2022-11" db="EMBL/GenBank/DDBJ databases">
        <title>Genome Sequence of Cubamyces cubensis.</title>
        <authorList>
            <person name="Buettner E."/>
        </authorList>
    </citation>
    <scope>NUCLEOTIDE SEQUENCE</scope>
    <source>
        <strain evidence="9">MPL-01</strain>
    </source>
</reference>
<keyword evidence="4 6" id="KW-0378">Hydrolase</keyword>
<dbReference type="InterPro" id="IPR033121">
    <property type="entry name" value="PEPTIDASE_A1"/>
</dbReference>
<evidence type="ECO:0000256" key="1">
    <source>
        <dbReference type="ARBA" id="ARBA00007447"/>
    </source>
</evidence>
<evidence type="ECO:0000313" key="10">
    <source>
        <dbReference type="Proteomes" id="UP001215151"/>
    </source>
</evidence>
<evidence type="ECO:0000256" key="3">
    <source>
        <dbReference type="ARBA" id="ARBA00022750"/>
    </source>
</evidence>
<dbReference type="SUPFAM" id="SSF50630">
    <property type="entry name" value="Acid proteases"/>
    <property type="match status" value="1"/>
</dbReference>
<evidence type="ECO:0000256" key="4">
    <source>
        <dbReference type="ARBA" id="ARBA00022801"/>
    </source>
</evidence>
<name>A0AAD7TF03_9APHY</name>
<evidence type="ECO:0000256" key="2">
    <source>
        <dbReference type="ARBA" id="ARBA00022670"/>
    </source>
</evidence>
<dbReference type="PRINTS" id="PR00792">
    <property type="entry name" value="PEPSIN"/>
</dbReference>
<protein>
    <recommendedName>
        <fullName evidence="8">Peptidase A1 domain-containing protein</fullName>
    </recommendedName>
</protein>
<dbReference type="Proteomes" id="UP001215151">
    <property type="component" value="Unassembled WGS sequence"/>
</dbReference>
<keyword evidence="10" id="KW-1185">Reference proteome</keyword>
<dbReference type="CDD" id="cd05471">
    <property type="entry name" value="pepsin_like"/>
    <property type="match status" value="1"/>
</dbReference>
<evidence type="ECO:0000313" key="9">
    <source>
        <dbReference type="EMBL" id="KAJ8454700.1"/>
    </source>
</evidence>
<dbReference type="PANTHER" id="PTHR47966:SF51">
    <property type="entry name" value="BETA-SITE APP-CLEAVING ENZYME, ISOFORM A-RELATED"/>
    <property type="match status" value="1"/>
</dbReference>
<sequence>MFCKATLITTVALALLSSATPITRDEPSITTGSGIRVPLYKRGSLKNADGIFNYDKAIRELVKLKNKHRQNLINLERNVGRDAFPLGAEIKALASLPAHLLGNGKRGAVPLTDQRDDLEWTGPITIGTPGQNFTIDFDTGSSDLWVPVASCGSCKNHSLFDPTKSSTGQKVNGSFSIQYGDGSSASGDRYNDTVTVGGVAAKGQIFAAVSKESAAFTDDPSDGVLGLGFPALSNLNTSPFFFTALEQGAAPEGSFAFKLDQSGSELFIGGTNPSLYKGDIEYHNLTSTLSGFWQIGGASVTVQGKQVASEFDTIIDSGSTIITAPPAAAAAFWGSVEGAKVFDKDEGLWSVPCDSFPEVAFSWGGKTWTISPEDFNAGQTEEGSKDCVGALAGSDLGLGNSTWLLGDTFMKSAYTVFSVDKRAVGFAQLA</sequence>
<dbReference type="InterPro" id="IPR001461">
    <property type="entry name" value="Aspartic_peptidase_A1"/>
</dbReference>
<comment type="caution">
    <text evidence="9">The sequence shown here is derived from an EMBL/GenBank/DDBJ whole genome shotgun (WGS) entry which is preliminary data.</text>
</comment>
<gene>
    <name evidence="9" type="ORF">ONZ51_g12880</name>
</gene>
<accession>A0AAD7TF03</accession>
<feature type="chain" id="PRO_5042255836" description="Peptidase A1 domain-containing protein" evidence="7">
    <location>
        <begin position="20"/>
        <end position="430"/>
    </location>
</feature>
<dbReference type="PROSITE" id="PS51767">
    <property type="entry name" value="PEPTIDASE_A1"/>
    <property type="match status" value="1"/>
</dbReference>
<keyword evidence="2 6" id="KW-0645">Protease</keyword>
<dbReference type="InterPro" id="IPR001969">
    <property type="entry name" value="Aspartic_peptidase_AS"/>
</dbReference>
<dbReference type="GO" id="GO:0006508">
    <property type="term" value="P:proteolysis"/>
    <property type="evidence" value="ECO:0007669"/>
    <property type="project" value="UniProtKB-KW"/>
</dbReference>
<keyword evidence="3 6" id="KW-0064">Aspartyl protease</keyword>
<evidence type="ECO:0000256" key="7">
    <source>
        <dbReference type="SAM" id="SignalP"/>
    </source>
</evidence>
<comment type="similarity">
    <text evidence="1 6">Belongs to the peptidase A1 family.</text>
</comment>
<keyword evidence="7" id="KW-0732">Signal</keyword>
<dbReference type="InterPro" id="IPR034164">
    <property type="entry name" value="Pepsin-like_dom"/>
</dbReference>
<feature type="signal peptide" evidence="7">
    <location>
        <begin position="1"/>
        <end position="19"/>
    </location>
</feature>
<proteinExistence type="inferred from homology"/>
<dbReference type="PANTHER" id="PTHR47966">
    <property type="entry name" value="BETA-SITE APP-CLEAVING ENZYME, ISOFORM A-RELATED"/>
    <property type="match status" value="1"/>
</dbReference>
<dbReference type="Gene3D" id="2.40.70.10">
    <property type="entry name" value="Acid Proteases"/>
    <property type="match status" value="2"/>
</dbReference>
<dbReference type="EMBL" id="JAPEVG010000909">
    <property type="protein sequence ID" value="KAJ8454700.1"/>
    <property type="molecule type" value="Genomic_DNA"/>
</dbReference>
<feature type="active site" evidence="5">
    <location>
        <position position="138"/>
    </location>
</feature>
<feature type="active site" evidence="5">
    <location>
        <position position="316"/>
    </location>
</feature>
<dbReference type="AlphaFoldDB" id="A0AAD7TF03"/>
<dbReference type="FunFam" id="2.40.70.10:FF:000115">
    <property type="entry name" value="Lysosomal aspartic protease"/>
    <property type="match status" value="1"/>
</dbReference>
<evidence type="ECO:0000256" key="5">
    <source>
        <dbReference type="PIRSR" id="PIRSR601461-1"/>
    </source>
</evidence>
<organism evidence="9 10">
    <name type="scientific">Trametes cubensis</name>
    <dbReference type="NCBI Taxonomy" id="1111947"/>
    <lineage>
        <taxon>Eukaryota</taxon>
        <taxon>Fungi</taxon>
        <taxon>Dikarya</taxon>
        <taxon>Basidiomycota</taxon>
        <taxon>Agaricomycotina</taxon>
        <taxon>Agaricomycetes</taxon>
        <taxon>Polyporales</taxon>
        <taxon>Polyporaceae</taxon>
        <taxon>Trametes</taxon>
    </lineage>
</organism>
<dbReference type="GO" id="GO:0004190">
    <property type="term" value="F:aspartic-type endopeptidase activity"/>
    <property type="evidence" value="ECO:0007669"/>
    <property type="project" value="UniProtKB-KW"/>
</dbReference>
<feature type="domain" description="Peptidase A1" evidence="8">
    <location>
        <begin position="120"/>
        <end position="427"/>
    </location>
</feature>
<evidence type="ECO:0000259" key="8">
    <source>
        <dbReference type="PROSITE" id="PS51767"/>
    </source>
</evidence>
<evidence type="ECO:0000256" key="6">
    <source>
        <dbReference type="RuleBase" id="RU000454"/>
    </source>
</evidence>
<dbReference type="Pfam" id="PF00026">
    <property type="entry name" value="Asp"/>
    <property type="match status" value="1"/>
</dbReference>
<dbReference type="InterPro" id="IPR021109">
    <property type="entry name" value="Peptidase_aspartic_dom_sf"/>
</dbReference>
<dbReference type="PROSITE" id="PS00141">
    <property type="entry name" value="ASP_PROTEASE"/>
    <property type="match status" value="1"/>
</dbReference>